<keyword evidence="6" id="KW-1185">Reference proteome</keyword>
<evidence type="ECO:0000256" key="2">
    <source>
        <dbReference type="ARBA" id="ARBA00023125"/>
    </source>
</evidence>
<dbReference type="InterPro" id="IPR011008">
    <property type="entry name" value="Dimeric_a/b-barrel"/>
</dbReference>
<comment type="caution">
    <text evidence="5">The sequence shown here is derived from an EMBL/GenBank/DDBJ whole genome shotgun (WGS) entry which is preliminary data.</text>
</comment>
<gene>
    <name evidence="5" type="ORF">GGD55_001742</name>
</gene>
<keyword evidence="3" id="KW-0804">Transcription</keyword>
<dbReference type="InterPro" id="IPR019888">
    <property type="entry name" value="Tscrpt_reg_AsnC-like"/>
</dbReference>
<dbReference type="PRINTS" id="PR00033">
    <property type="entry name" value="HTHASNC"/>
</dbReference>
<dbReference type="Pfam" id="PF13404">
    <property type="entry name" value="HTH_AsnC-type"/>
    <property type="match status" value="1"/>
</dbReference>
<dbReference type="Proteomes" id="UP000585507">
    <property type="component" value="Unassembled WGS sequence"/>
</dbReference>
<proteinExistence type="predicted"/>
<dbReference type="AlphaFoldDB" id="A0A7W8UA79"/>
<evidence type="ECO:0000313" key="5">
    <source>
        <dbReference type="EMBL" id="MBB5535059.1"/>
    </source>
</evidence>
<dbReference type="PANTHER" id="PTHR30154">
    <property type="entry name" value="LEUCINE-RESPONSIVE REGULATORY PROTEIN"/>
    <property type="match status" value="1"/>
</dbReference>
<dbReference type="InterPro" id="IPR036388">
    <property type="entry name" value="WH-like_DNA-bd_sf"/>
</dbReference>
<keyword evidence="2 5" id="KW-0238">DNA-binding</keyword>
<dbReference type="SMART" id="SM00344">
    <property type="entry name" value="HTH_ASNC"/>
    <property type="match status" value="1"/>
</dbReference>
<sequence length="138" mass="15140">MDTIDRRLLAILRTDGRASISKLAALLKISRGTVQNRIDRLTAEGIIAGFTVRIAAAEDPHAVRAVMLIEITGQKTVSAIKMLRGIPEIRALHTTNGAWDLVAEIQTENLAEFDRVLRHIRAMDGVSKSETSLLLTTI</sequence>
<dbReference type="Gene3D" id="3.30.70.920">
    <property type="match status" value="1"/>
</dbReference>
<reference evidence="5 6" key="1">
    <citation type="submission" date="2020-08" db="EMBL/GenBank/DDBJ databases">
        <title>Genomic Encyclopedia of Type Strains, Phase IV (KMG-V): Genome sequencing to study the core and pangenomes of soil and plant-associated prokaryotes.</title>
        <authorList>
            <person name="Whitman W."/>
        </authorList>
    </citation>
    <scope>NUCLEOTIDE SEQUENCE [LARGE SCALE GENOMIC DNA]</scope>
    <source>
        <strain evidence="5 6">SEMIA 4084</strain>
    </source>
</reference>
<evidence type="ECO:0000256" key="1">
    <source>
        <dbReference type="ARBA" id="ARBA00023015"/>
    </source>
</evidence>
<dbReference type="SUPFAM" id="SSF46785">
    <property type="entry name" value="Winged helix' DNA-binding domain"/>
    <property type="match status" value="1"/>
</dbReference>
<dbReference type="InterPro" id="IPR036390">
    <property type="entry name" value="WH_DNA-bd_sf"/>
</dbReference>
<dbReference type="SUPFAM" id="SSF54909">
    <property type="entry name" value="Dimeric alpha+beta barrel"/>
    <property type="match status" value="1"/>
</dbReference>
<feature type="domain" description="HTH asnC-type" evidence="4">
    <location>
        <begin position="1"/>
        <end position="87"/>
    </location>
</feature>
<dbReference type="EMBL" id="JACHBK010000003">
    <property type="protein sequence ID" value="MBB5535059.1"/>
    <property type="molecule type" value="Genomic_DNA"/>
</dbReference>
<dbReference type="InterPro" id="IPR019887">
    <property type="entry name" value="Tscrpt_reg_AsnC/Lrp_C"/>
</dbReference>
<keyword evidence="1" id="KW-0805">Transcription regulation</keyword>
<dbReference type="InterPro" id="IPR000485">
    <property type="entry name" value="AsnC-type_HTH_dom"/>
</dbReference>
<evidence type="ECO:0000259" key="4">
    <source>
        <dbReference type="PROSITE" id="PS50956"/>
    </source>
</evidence>
<evidence type="ECO:0000313" key="6">
    <source>
        <dbReference type="Proteomes" id="UP000585507"/>
    </source>
</evidence>
<dbReference type="PROSITE" id="PS50956">
    <property type="entry name" value="HTH_ASNC_2"/>
    <property type="match status" value="1"/>
</dbReference>
<dbReference type="Gene3D" id="1.10.10.10">
    <property type="entry name" value="Winged helix-like DNA-binding domain superfamily/Winged helix DNA-binding domain"/>
    <property type="match status" value="1"/>
</dbReference>
<evidence type="ECO:0000256" key="3">
    <source>
        <dbReference type="ARBA" id="ARBA00023163"/>
    </source>
</evidence>
<protein>
    <submittedName>
        <fullName evidence="5">DNA-binding Lrp family transcriptional regulator</fullName>
    </submittedName>
</protein>
<dbReference type="GO" id="GO:0005829">
    <property type="term" value="C:cytosol"/>
    <property type="evidence" value="ECO:0007669"/>
    <property type="project" value="TreeGrafter"/>
</dbReference>
<dbReference type="GO" id="GO:0043200">
    <property type="term" value="P:response to amino acid"/>
    <property type="evidence" value="ECO:0007669"/>
    <property type="project" value="TreeGrafter"/>
</dbReference>
<dbReference type="PANTHER" id="PTHR30154:SF53">
    <property type="entry name" value="HTH-TYPE TRANSCRIPTIONAL REGULATOR LRPC"/>
    <property type="match status" value="1"/>
</dbReference>
<dbReference type="RefSeq" id="WP_018324366.1">
    <property type="nucleotide sequence ID" value="NZ_JACHBK010000003.1"/>
</dbReference>
<accession>A0A7W8UA79</accession>
<name>A0A7W8UA79_9HYPH</name>
<dbReference type="Pfam" id="PF01037">
    <property type="entry name" value="AsnC_trans_reg"/>
    <property type="match status" value="1"/>
</dbReference>
<organism evidence="5 6">
    <name type="scientific">Rhizobium giardinii</name>
    <dbReference type="NCBI Taxonomy" id="56731"/>
    <lineage>
        <taxon>Bacteria</taxon>
        <taxon>Pseudomonadati</taxon>
        <taxon>Pseudomonadota</taxon>
        <taxon>Alphaproteobacteria</taxon>
        <taxon>Hyphomicrobiales</taxon>
        <taxon>Rhizobiaceae</taxon>
        <taxon>Rhizobium/Agrobacterium group</taxon>
        <taxon>Rhizobium</taxon>
    </lineage>
</organism>
<dbReference type="GO" id="GO:0043565">
    <property type="term" value="F:sequence-specific DNA binding"/>
    <property type="evidence" value="ECO:0007669"/>
    <property type="project" value="InterPro"/>
</dbReference>